<dbReference type="Pfam" id="PF05456">
    <property type="entry name" value="eIF_4EBP"/>
    <property type="match status" value="1"/>
</dbReference>
<dbReference type="InterPro" id="IPR008606">
    <property type="entry name" value="EIF4EBP"/>
</dbReference>
<keyword evidence="6" id="KW-0648">Protein biosynthesis</keyword>
<gene>
    <name evidence="6" type="ORF">RCL2_000489000</name>
</gene>
<feature type="compositionally biased region" description="Basic and acidic residues" evidence="4">
    <location>
        <begin position="149"/>
        <end position="165"/>
    </location>
</feature>
<evidence type="ECO:0000313" key="7">
    <source>
        <dbReference type="Proteomes" id="UP000615446"/>
    </source>
</evidence>
<feature type="signal peptide" evidence="5">
    <location>
        <begin position="1"/>
        <end position="24"/>
    </location>
</feature>
<name>A0A8H3QFM7_9GLOM</name>
<dbReference type="PANTHER" id="PTHR12669:SF12">
    <property type="entry name" value="EUKARYOTIC TRANSLATION INITIATION FACTOR 4E-BINDING PROTEIN"/>
    <property type="match status" value="1"/>
</dbReference>
<evidence type="ECO:0000313" key="6">
    <source>
        <dbReference type="EMBL" id="GES77526.1"/>
    </source>
</evidence>
<dbReference type="PANTHER" id="PTHR12669">
    <property type="entry name" value="EUKARYOTIC TRANSLATION INITIATION FACTOR 4E-BINDING PROTEIN"/>
    <property type="match status" value="1"/>
</dbReference>
<feature type="compositionally biased region" description="Low complexity" evidence="4">
    <location>
        <begin position="102"/>
        <end position="112"/>
    </location>
</feature>
<feature type="compositionally biased region" description="Polar residues" evidence="4">
    <location>
        <begin position="131"/>
        <end position="142"/>
    </location>
</feature>
<reference evidence="6" key="1">
    <citation type="submission" date="2019-10" db="EMBL/GenBank/DDBJ databases">
        <title>Conservation and host-specific expression of non-tandemly repeated heterogenous ribosome RNA gene in arbuscular mycorrhizal fungi.</title>
        <authorList>
            <person name="Maeda T."/>
            <person name="Kobayashi Y."/>
            <person name="Nakagawa T."/>
            <person name="Ezawa T."/>
            <person name="Yamaguchi K."/>
            <person name="Bino T."/>
            <person name="Nishimoto Y."/>
            <person name="Shigenobu S."/>
            <person name="Kawaguchi M."/>
        </authorList>
    </citation>
    <scope>NUCLEOTIDE SEQUENCE</scope>
    <source>
        <strain evidence="6">HR1</strain>
    </source>
</reference>
<organism evidence="6 7">
    <name type="scientific">Rhizophagus clarus</name>
    <dbReference type="NCBI Taxonomy" id="94130"/>
    <lineage>
        <taxon>Eukaryota</taxon>
        <taxon>Fungi</taxon>
        <taxon>Fungi incertae sedis</taxon>
        <taxon>Mucoromycota</taxon>
        <taxon>Glomeromycotina</taxon>
        <taxon>Glomeromycetes</taxon>
        <taxon>Glomerales</taxon>
        <taxon>Glomeraceae</taxon>
        <taxon>Rhizophagus</taxon>
    </lineage>
</organism>
<evidence type="ECO:0000256" key="2">
    <source>
        <dbReference type="ARBA" id="ARBA00022845"/>
    </source>
</evidence>
<accession>A0A8H3QFM7</accession>
<keyword evidence="2" id="KW-0810">Translation regulation</keyword>
<feature type="chain" id="PRO_5034601614" evidence="5">
    <location>
        <begin position="25"/>
        <end position="165"/>
    </location>
</feature>
<dbReference type="Proteomes" id="UP000615446">
    <property type="component" value="Unassembled WGS sequence"/>
</dbReference>
<proteinExistence type="inferred from homology"/>
<keyword evidence="5" id="KW-0732">Signal</keyword>
<evidence type="ECO:0000256" key="3">
    <source>
        <dbReference type="ARBA" id="ARBA00023193"/>
    </source>
</evidence>
<comment type="caution">
    <text evidence="6">The sequence shown here is derived from an EMBL/GenBank/DDBJ whole genome shotgun (WGS) entry which is preliminary data.</text>
</comment>
<evidence type="ECO:0000256" key="5">
    <source>
        <dbReference type="SAM" id="SignalP"/>
    </source>
</evidence>
<dbReference type="EMBL" id="BLAL01000030">
    <property type="protein sequence ID" value="GES77526.1"/>
    <property type="molecule type" value="Genomic_DNA"/>
</dbReference>
<sequence>MTHDWIMSLISLLSMSSTAATATARDIPTIKKAESGASLPAHYSTTPSGTIYSSTPGGSRIIYDRTTLLNLAHSPLAKTPPSNLAYVPGVTKVPHTENNHPTKSNSNNTKTTQVEGHLAPPQTFPIKLKQQKVNNNNTNGTESGDDDAHDNKDHHDHGVFDMDME</sequence>
<dbReference type="GO" id="GO:0005737">
    <property type="term" value="C:cytoplasm"/>
    <property type="evidence" value="ECO:0007669"/>
    <property type="project" value="TreeGrafter"/>
</dbReference>
<evidence type="ECO:0000256" key="1">
    <source>
        <dbReference type="ARBA" id="ARBA00005480"/>
    </source>
</evidence>
<dbReference type="OrthoDB" id="19729at2759"/>
<dbReference type="GO" id="GO:0003743">
    <property type="term" value="F:translation initiation factor activity"/>
    <property type="evidence" value="ECO:0007669"/>
    <property type="project" value="UniProtKB-KW"/>
</dbReference>
<dbReference type="AlphaFoldDB" id="A0A8H3QFM7"/>
<comment type="similarity">
    <text evidence="1">Belongs to the eIF4E-binding protein family.</text>
</comment>
<dbReference type="GO" id="GO:0045947">
    <property type="term" value="P:negative regulation of translational initiation"/>
    <property type="evidence" value="ECO:0007669"/>
    <property type="project" value="InterPro"/>
</dbReference>
<evidence type="ECO:0000256" key="4">
    <source>
        <dbReference type="SAM" id="MobiDB-lite"/>
    </source>
</evidence>
<dbReference type="GO" id="GO:0008190">
    <property type="term" value="F:eukaryotic initiation factor 4E binding"/>
    <property type="evidence" value="ECO:0007669"/>
    <property type="project" value="InterPro"/>
</dbReference>
<keyword evidence="3" id="KW-0652">Protein synthesis inhibitor</keyword>
<keyword evidence="6" id="KW-0396">Initiation factor</keyword>
<protein>
    <submittedName>
        <fullName evidence="6">Eukaryotic translation initiation factor 4E-binding protein 1-like</fullName>
    </submittedName>
</protein>
<feature type="region of interest" description="Disordered" evidence="4">
    <location>
        <begin position="94"/>
        <end position="165"/>
    </location>
</feature>